<sequence>MTVFLSSEDYCSHSHFISSYNKAAVRHITASAFKCKILHPGHEKRAITKIYSKPSPHLPVLRLQSRTKIKNGDEIIDMPKELHAK</sequence>
<gene>
    <name evidence="1" type="primary">hemA</name>
    <name evidence="1" type="ORF">DAT39_016095</name>
</gene>
<dbReference type="EMBL" id="QNUK01000386">
    <property type="protein sequence ID" value="KAF5894183.1"/>
    <property type="molecule type" value="Genomic_DNA"/>
</dbReference>
<comment type="caution">
    <text evidence="1">The sequence shown here is derived from an EMBL/GenBank/DDBJ whole genome shotgun (WGS) entry which is preliminary data.</text>
</comment>
<dbReference type="AlphaFoldDB" id="A0A8J4X5R6"/>
<keyword evidence="2" id="KW-1185">Reference proteome</keyword>
<proteinExistence type="predicted"/>
<protein>
    <submittedName>
        <fullName evidence="1">Glutamyl-tRNA reductase</fullName>
    </submittedName>
</protein>
<evidence type="ECO:0000313" key="2">
    <source>
        <dbReference type="Proteomes" id="UP000727407"/>
    </source>
</evidence>
<organism evidence="1 2">
    <name type="scientific">Clarias magur</name>
    <name type="common">Asian catfish</name>
    <name type="synonym">Macropteronotus magur</name>
    <dbReference type="NCBI Taxonomy" id="1594786"/>
    <lineage>
        <taxon>Eukaryota</taxon>
        <taxon>Metazoa</taxon>
        <taxon>Chordata</taxon>
        <taxon>Craniata</taxon>
        <taxon>Vertebrata</taxon>
        <taxon>Euteleostomi</taxon>
        <taxon>Actinopterygii</taxon>
        <taxon>Neopterygii</taxon>
        <taxon>Teleostei</taxon>
        <taxon>Ostariophysi</taxon>
        <taxon>Siluriformes</taxon>
        <taxon>Clariidae</taxon>
        <taxon>Clarias</taxon>
    </lineage>
</organism>
<reference evidence="1" key="1">
    <citation type="submission" date="2020-07" db="EMBL/GenBank/DDBJ databases">
        <title>Clarias magur genome sequencing, assembly and annotation.</title>
        <authorList>
            <person name="Kushwaha B."/>
            <person name="Kumar R."/>
            <person name="Das P."/>
            <person name="Joshi C.G."/>
            <person name="Kumar D."/>
            <person name="Nagpure N.S."/>
            <person name="Pandey M."/>
            <person name="Agarwal S."/>
            <person name="Srivastava S."/>
            <person name="Singh M."/>
            <person name="Sahoo L."/>
            <person name="Jayasankar P."/>
            <person name="Meher P.K."/>
            <person name="Koringa P.G."/>
            <person name="Iquebal M.A."/>
            <person name="Das S.P."/>
            <person name="Bit A."/>
            <person name="Patnaik S."/>
            <person name="Patel N."/>
            <person name="Shah T.M."/>
            <person name="Hinsu A."/>
            <person name="Jena J.K."/>
        </authorList>
    </citation>
    <scope>NUCLEOTIDE SEQUENCE</scope>
    <source>
        <strain evidence="1">CIFAMagur01</strain>
        <tissue evidence="1">Testis</tissue>
    </source>
</reference>
<name>A0A8J4X5R6_CLAMG</name>
<evidence type="ECO:0000313" key="1">
    <source>
        <dbReference type="EMBL" id="KAF5894183.1"/>
    </source>
</evidence>
<accession>A0A8J4X5R6</accession>
<dbReference type="Proteomes" id="UP000727407">
    <property type="component" value="Unassembled WGS sequence"/>
</dbReference>